<comment type="caution">
    <text evidence="2">The sequence shown here is derived from an EMBL/GenBank/DDBJ whole genome shotgun (WGS) entry which is preliminary data.</text>
</comment>
<feature type="domain" description="Protein kinase" evidence="1">
    <location>
        <begin position="1"/>
        <end position="191"/>
    </location>
</feature>
<dbReference type="GO" id="GO:0004674">
    <property type="term" value="F:protein serine/threonine kinase activity"/>
    <property type="evidence" value="ECO:0007669"/>
    <property type="project" value="TreeGrafter"/>
</dbReference>
<evidence type="ECO:0000313" key="2">
    <source>
        <dbReference type="EMBL" id="ETO16612.1"/>
    </source>
</evidence>
<dbReference type="PANTHER" id="PTHR44167">
    <property type="entry name" value="OVARIAN-SPECIFIC SERINE/THREONINE-PROTEIN KINASE LOK-RELATED"/>
    <property type="match status" value="1"/>
</dbReference>
<keyword evidence="3" id="KW-1185">Reference proteome</keyword>
<dbReference type="GO" id="GO:0005634">
    <property type="term" value="C:nucleus"/>
    <property type="evidence" value="ECO:0007669"/>
    <property type="project" value="TreeGrafter"/>
</dbReference>
<protein>
    <recommendedName>
        <fullName evidence="1">Protein kinase domain-containing protein</fullName>
    </recommendedName>
</protein>
<accession>X6MT33</accession>
<dbReference type="Pfam" id="PF00069">
    <property type="entry name" value="Pkinase"/>
    <property type="match status" value="1"/>
</dbReference>
<dbReference type="GO" id="GO:0005524">
    <property type="term" value="F:ATP binding"/>
    <property type="evidence" value="ECO:0007669"/>
    <property type="project" value="InterPro"/>
</dbReference>
<dbReference type="PROSITE" id="PS50011">
    <property type="entry name" value="PROTEIN_KINASE_DOM"/>
    <property type="match status" value="1"/>
</dbReference>
<dbReference type="PROSITE" id="PS00108">
    <property type="entry name" value="PROTEIN_KINASE_ST"/>
    <property type="match status" value="1"/>
</dbReference>
<dbReference type="Gene3D" id="1.10.510.10">
    <property type="entry name" value="Transferase(Phosphotransferase) domain 1"/>
    <property type="match status" value="2"/>
</dbReference>
<dbReference type="PANTHER" id="PTHR44167:SF18">
    <property type="entry name" value="PROTEIN KINASE DOMAIN-CONTAINING PROTEIN"/>
    <property type="match status" value="1"/>
</dbReference>
<dbReference type="Proteomes" id="UP000023152">
    <property type="component" value="Unassembled WGS sequence"/>
</dbReference>
<dbReference type="EMBL" id="ASPP01018042">
    <property type="protein sequence ID" value="ETO16612.1"/>
    <property type="molecule type" value="Genomic_DNA"/>
</dbReference>
<gene>
    <name evidence="2" type="ORF">RFI_20727</name>
</gene>
<evidence type="ECO:0000313" key="3">
    <source>
        <dbReference type="Proteomes" id="UP000023152"/>
    </source>
</evidence>
<sequence>MSRLVQLFINFLKYTCDKRTSIAMRCLCEAWIKQDHINREAKIKLIIRQLLKTLVEMHKQNIVHRDIKPENVVFVQSSTTKTPSNGDDQEKDSKCYVEMKFIDFGEAIMVNDNETYCHLVGTPCYLAPERFRKHRGWELKEELQTKIGAGEWDMPQGCEPSTLCQHFISVLLTVNPEKRPSAKFALKHPWLVTNPKVFQRRLSEWNQLNDTLPKWSTYVP</sequence>
<dbReference type="InterPro" id="IPR011009">
    <property type="entry name" value="Kinase-like_dom_sf"/>
</dbReference>
<dbReference type="InterPro" id="IPR000719">
    <property type="entry name" value="Prot_kinase_dom"/>
</dbReference>
<dbReference type="GO" id="GO:0005737">
    <property type="term" value="C:cytoplasm"/>
    <property type="evidence" value="ECO:0007669"/>
    <property type="project" value="TreeGrafter"/>
</dbReference>
<dbReference type="InterPro" id="IPR008271">
    <property type="entry name" value="Ser/Thr_kinase_AS"/>
</dbReference>
<reference evidence="2 3" key="1">
    <citation type="journal article" date="2013" name="Curr. Biol.">
        <title>The Genome of the Foraminiferan Reticulomyxa filosa.</title>
        <authorList>
            <person name="Glockner G."/>
            <person name="Hulsmann N."/>
            <person name="Schleicher M."/>
            <person name="Noegel A.A."/>
            <person name="Eichinger L."/>
            <person name="Gallinger C."/>
            <person name="Pawlowski J."/>
            <person name="Sierra R."/>
            <person name="Euteneuer U."/>
            <person name="Pillet L."/>
            <person name="Moustafa A."/>
            <person name="Platzer M."/>
            <person name="Groth M."/>
            <person name="Szafranski K."/>
            <person name="Schliwa M."/>
        </authorList>
    </citation>
    <scope>NUCLEOTIDE SEQUENCE [LARGE SCALE GENOMIC DNA]</scope>
</reference>
<proteinExistence type="predicted"/>
<dbReference type="SUPFAM" id="SSF56112">
    <property type="entry name" value="Protein kinase-like (PK-like)"/>
    <property type="match status" value="1"/>
</dbReference>
<dbReference type="SMART" id="SM00220">
    <property type="entry name" value="S_TKc"/>
    <property type="match status" value="1"/>
</dbReference>
<dbReference type="OrthoDB" id="8596411at2759"/>
<dbReference type="GO" id="GO:0044773">
    <property type="term" value="P:mitotic DNA damage checkpoint signaling"/>
    <property type="evidence" value="ECO:0007669"/>
    <property type="project" value="TreeGrafter"/>
</dbReference>
<organism evidence="2 3">
    <name type="scientific">Reticulomyxa filosa</name>
    <dbReference type="NCBI Taxonomy" id="46433"/>
    <lineage>
        <taxon>Eukaryota</taxon>
        <taxon>Sar</taxon>
        <taxon>Rhizaria</taxon>
        <taxon>Retaria</taxon>
        <taxon>Foraminifera</taxon>
        <taxon>Monothalamids</taxon>
        <taxon>Reticulomyxidae</taxon>
        <taxon>Reticulomyxa</taxon>
    </lineage>
</organism>
<name>X6MT33_RETFI</name>
<evidence type="ECO:0000259" key="1">
    <source>
        <dbReference type="PROSITE" id="PS50011"/>
    </source>
</evidence>
<dbReference type="AlphaFoldDB" id="X6MT33"/>